<dbReference type="AlphaFoldDB" id="X1FY13"/>
<sequence>MKRQKKLNRKEIKLELESLLHMTGTATDSATIEDDLATLRVILEYIQLDQEALLRELRAAKKRS</sequence>
<organism evidence="1">
    <name type="scientific">marine sediment metagenome</name>
    <dbReference type="NCBI Taxonomy" id="412755"/>
    <lineage>
        <taxon>unclassified sequences</taxon>
        <taxon>metagenomes</taxon>
        <taxon>ecological metagenomes</taxon>
    </lineage>
</organism>
<protein>
    <submittedName>
        <fullName evidence="1">Uncharacterized protein</fullName>
    </submittedName>
</protein>
<name>X1FY13_9ZZZZ</name>
<dbReference type="EMBL" id="BARU01019253">
    <property type="protein sequence ID" value="GAH50531.1"/>
    <property type="molecule type" value="Genomic_DNA"/>
</dbReference>
<accession>X1FY13</accession>
<proteinExistence type="predicted"/>
<gene>
    <name evidence="1" type="ORF">S03H2_31724</name>
</gene>
<comment type="caution">
    <text evidence="1">The sequence shown here is derived from an EMBL/GenBank/DDBJ whole genome shotgun (WGS) entry which is preliminary data.</text>
</comment>
<evidence type="ECO:0000313" key="1">
    <source>
        <dbReference type="EMBL" id="GAH50531.1"/>
    </source>
</evidence>
<reference evidence="1" key="1">
    <citation type="journal article" date="2014" name="Front. Microbiol.">
        <title>High frequency of phylogenetically diverse reductive dehalogenase-homologous genes in deep subseafloor sedimentary metagenomes.</title>
        <authorList>
            <person name="Kawai M."/>
            <person name="Futagami T."/>
            <person name="Toyoda A."/>
            <person name="Takaki Y."/>
            <person name="Nishi S."/>
            <person name="Hori S."/>
            <person name="Arai W."/>
            <person name="Tsubouchi T."/>
            <person name="Morono Y."/>
            <person name="Uchiyama I."/>
            <person name="Ito T."/>
            <person name="Fujiyama A."/>
            <person name="Inagaki F."/>
            <person name="Takami H."/>
        </authorList>
    </citation>
    <scope>NUCLEOTIDE SEQUENCE</scope>
    <source>
        <strain evidence="1">Expedition CK06-06</strain>
    </source>
</reference>